<keyword evidence="3" id="KW-1185">Reference proteome</keyword>
<dbReference type="Pfam" id="PF03184">
    <property type="entry name" value="DDE_1"/>
    <property type="match status" value="1"/>
</dbReference>
<dbReference type="GO" id="GO:0003677">
    <property type="term" value="F:DNA binding"/>
    <property type="evidence" value="ECO:0007669"/>
    <property type="project" value="TreeGrafter"/>
</dbReference>
<organism evidence="2 3">
    <name type="scientific">Photinus pyralis</name>
    <name type="common">Common eastern firefly</name>
    <name type="synonym">Lampyris pyralis</name>
    <dbReference type="NCBI Taxonomy" id="7054"/>
    <lineage>
        <taxon>Eukaryota</taxon>
        <taxon>Metazoa</taxon>
        <taxon>Ecdysozoa</taxon>
        <taxon>Arthropoda</taxon>
        <taxon>Hexapoda</taxon>
        <taxon>Insecta</taxon>
        <taxon>Pterygota</taxon>
        <taxon>Neoptera</taxon>
        <taxon>Endopterygota</taxon>
        <taxon>Coleoptera</taxon>
        <taxon>Polyphaga</taxon>
        <taxon>Elateriformia</taxon>
        <taxon>Elateroidea</taxon>
        <taxon>Lampyridae</taxon>
        <taxon>Lampyrinae</taxon>
        <taxon>Photinus</taxon>
    </lineage>
</organism>
<dbReference type="Gene3D" id="3.30.40.10">
    <property type="entry name" value="Zinc/RING finger domain, C3HC4 (zinc finger)"/>
    <property type="match status" value="1"/>
</dbReference>
<reference evidence="2 3" key="1">
    <citation type="journal article" date="2018" name="Elife">
        <title>Firefly genomes illuminate parallel origins of bioluminescence in beetles.</title>
        <authorList>
            <person name="Fallon T.R."/>
            <person name="Lower S.E."/>
            <person name="Chang C.H."/>
            <person name="Bessho-Uehara M."/>
            <person name="Martin G.J."/>
            <person name="Bewick A.J."/>
            <person name="Behringer M."/>
            <person name="Debat H.J."/>
            <person name="Wong I."/>
            <person name="Day J.C."/>
            <person name="Suvorov A."/>
            <person name="Silva C.J."/>
            <person name="Stanger-Hall K.F."/>
            <person name="Hall D.W."/>
            <person name="Schmitz R.J."/>
            <person name="Nelson D.R."/>
            <person name="Lewis S.M."/>
            <person name="Shigenobu S."/>
            <person name="Bybee S.M."/>
            <person name="Larracuente A.M."/>
            <person name="Oba Y."/>
            <person name="Weng J.K."/>
        </authorList>
    </citation>
    <scope>NUCLEOTIDE SEQUENCE [LARGE SCALE GENOMIC DNA]</scope>
    <source>
        <strain evidence="2">1611_PpyrPB1</strain>
        <tissue evidence="2">Whole body</tissue>
    </source>
</reference>
<dbReference type="Proteomes" id="UP000327044">
    <property type="component" value="Unassembled WGS sequence"/>
</dbReference>
<dbReference type="InterPro" id="IPR050863">
    <property type="entry name" value="CenT-Element_Derived"/>
</dbReference>
<evidence type="ECO:0000259" key="1">
    <source>
        <dbReference type="Pfam" id="PF03184"/>
    </source>
</evidence>
<comment type="caution">
    <text evidence="2">The sequence shown here is derived from an EMBL/GenBank/DDBJ whole genome shotgun (WGS) entry which is preliminary data.</text>
</comment>
<dbReference type="CDD" id="cd15517">
    <property type="entry name" value="PHD_TCF19_like"/>
    <property type="match status" value="1"/>
</dbReference>
<proteinExistence type="predicted"/>
<dbReference type="InterPro" id="IPR013083">
    <property type="entry name" value="Znf_RING/FYVE/PHD"/>
</dbReference>
<dbReference type="EMBL" id="VVIM01000001">
    <property type="protein sequence ID" value="KAB0804365.1"/>
    <property type="molecule type" value="Genomic_DNA"/>
</dbReference>
<accession>A0A5N4B445</accession>
<evidence type="ECO:0000313" key="3">
    <source>
        <dbReference type="Proteomes" id="UP000327044"/>
    </source>
</evidence>
<protein>
    <recommendedName>
        <fullName evidence="1">DDE-1 domain-containing protein</fullName>
    </recommendedName>
</protein>
<dbReference type="PANTHER" id="PTHR19303">
    <property type="entry name" value="TRANSPOSON"/>
    <property type="match status" value="1"/>
</dbReference>
<gene>
    <name evidence="2" type="ORF">PPYR_01335</name>
</gene>
<evidence type="ECO:0000313" key="2">
    <source>
        <dbReference type="EMBL" id="KAB0804365.1"/>
    </source>
</evidence>
<dbReference type="PANTHER" id="PTHR19303:SF71">
    <property type="entry name" value="ZINC FINGER PHD-TYPE DOMAIN-CONTAINING PROTEIN"/>
    <property type="match status" value="1"/>
</dbReference>
<sequence>MNFNPENVGKFFDNLSDVMERHNFEPHNIFNVDETGCTTVQKPNKVISLKGVKQVGAITSQERGTLVTMCFAINALGNSIPPMFVFPLVRYHDHFVRDGPDSCIGSANRSGWMQEEDFLIFIKHFAKFSKPSETNRVLLILDNHASHLYLPVIDFCRDNYITLLSFPPHTSHKLQPLDRGVYGPFKKFYNNSCDQWMKNNPGKRMTMYNIPSIAREAIQLAAVPKNITSGFRCCGIWPFNRNIFSDDEFAPSSVTDRPLNTASAVGEKEAILCPASTSTSSIEMPLNDANLNIINIPCEPSTPPKTSPIPPAAFYSPEEIRPLLKADFSKPVKTNKRAKGKTAILTDTPEKNLIEEKFNKKKVVAVTKKLHGSQTKKKNKQTIKRKVSENLSSSEDDSICIVCLGPYKESKEDWLQCRNCKEWAHCSCAGNNALFVCKNCDSDAD</sequence>
<name>A0A5N4B445_PHOPY</name>
<dbReference type="InterPro" id="IPR004875">
    <property type="entry name" value="DDE_SF_endonuclease_dom"/>
</dbReference>
<dbReference type="InParanoid" id="A0A5N4B445"/>
<dbReference type="SUPFAM" id="SSF57903">
    <property type="entry name" value="FYVE/PHD zinc finger"/>
    <property type="match status" value="1"/>
</dbReference>
<dbReference type="AlphaFoldDB" id="A0A5N4B445"/>
<feature type="domain" description="DDE-1" evidence="1">
    <location>
        <begin position="68"/>
        <end position="231"/>
    </location>
</feature>
<dbReference type="GO" id="GO:0005634">
    <property type="term" value="C:nucleus"/>
    <property type="evidence" value="ECO:0007669"/>
    <property type="project" value="TreeGrafter"/>
</dbReference>
<dbReference type="InterPro" id="IPR011011">
    <property type="entry name" value="Znf_FYVE_PHD"/>
</dbReference>